<sequence length="643" mass="70520">MNCDDDLSALAAPLRNAPDCSSIATSALPDSAWFDACPQSSDTSISVPTPDSESSHHTWWAVSSQPPETIYARHPKLAHVGVPAELRRNPRRTSTGQISRSGCRPSLVRQAKRKANFVDSLVDSSAQIVEAIWPTASVVCRNETGNTGVPALRTFIQETLRRSRTSYSTLQVALYYLILIKPHVPYYDFTMEQPHDCHVSRALQCGRRMFLAALILASKYLQDRIYSARIWSRISGLNIQEINQNEMAFFFAIRWKLHITDEVYNRWTECVMKHAPSQPPSPGGPARSRFERQCEDFKNVILKLDVGLGNLEDVVSSLPTSATPPEVIWPPPGSAPASQDKSHGIGYDSADVTVKSYSVPVPMEPAPATVYTSDRLAPALGLLPTPRLTPQMADCNTPVASAASRLGRCSVMDFEMAQAGPAQVLGRWPVPMSPSSLRSSSTTHRSSLGKPVSTASAPESMVSDASQTSRSASISSASSLVSAPSACLGVQVRSPYAELCCERASLRMSIASTPVDYKNLLTSSSESYGGPGGKALCDWPLETRLTKHDFERDEAARALQELRHNYHSTAAAHRPAVRSRIGSRSSRIGEYLQHNVREMLNGRCETVWPDSLVRPRRTEHTTARRSGHTFLRACLWAVDAPRP</sequence>
<organism evidence="2 3">
    <name type="scientific">Pleurostoma richardsiae</name>
    <dbReference type="NCBI Taxonomy" id="41990"/>
    <lineage>
        <taxon>Eukaryota</taxon>
        <taxon>Fungi</taxon>
        <taxon>Dikarya</taxon>
        <taxon>Ascomycota</taxon>
        <taxon>Pezizomycotina</taxon>
        <taxon>Sordariomycetes</taxon>
        <taxon>Sordariomycetidae</taxon>
        <taxon>Calosphaeriales</taxon>
        <taxon>Pleurostomataceae</taxon>
        <taxon>Pleurostoma</taxon>
    </lineage>
</organism>
<dbReference type="Proteomes" id="UP001174694">
    <property type="component" value="Unassembled WGS sequence"/>
</dbReference>
<dbReference type="GO" id="GO:0016538">
    <property type="term" value="F:cyclin-dependent protein serine/threonine kinase regulator activity"/>
    <property type="evidence" value="ECO:0007669"/>
    <property type="project" value="TreeGrafter"/>
</dbReference>
<gene>
    <name evidence="2" type="ORF">NKR23_g10928</name>
</gene>
<dbReference type="CDD" id="cd20557">
    <property type="entry name" value="CYCLIN_ScPCL1-like"/>
    <property type="match status" value="1"/>
</dbReference>
<keyword evidence="3" id="KW-1185">Reference proteome</keyword>
<dbReference type="GO" id="GO:0000307">
    <property type="term" value="C:cyclin-dependent protein kinase holoenzyme complex"/>
    <property type="evidence" value="ECO:0007669"/>
    <property type="project" value="TreeGrafter"/>
</dbReference>
<evidence type="ECO:0000313" key="2">
    <source>
        <dbReference type="EMBL" id="KAJ9133138.1"/>
    </source>
</evidence>
<dbReference type="GO" id="GO:0005634">
    <property type="term" value="C:nucleus"/>
    <property type="evidence" value="ECO:0007669"/>
    <property type="project" value="TreeGrafter"/>
</dbReference>
<dbReference type="Pfam" id="PF08613">
    <property type="entry name" value="Cyclin"/>
    <property type="match status" value="1"/>
</dbReference>
<evidence type="ECO:0000313" key="3">
    <source>
        <dbReference type="Proteomes" id="UP001174694"/>
    </source>
</evidence>
<feature type="compositionally biased region" description="Low complexity" evidence="1">
    <location>
        <begin position="433"/>
        <end position="448"/>
    </location>
</feature>
<protein>
    <submittedName>
        <fullName evidence="2">Cyclin</fullName>
    </submittedName>
</protein>
<name>A0AA38VBN5_9PEZI</name>
<proteinExistence type="predicted"/>
<feature type="region of interest" description="Disordered" evidence="1">
    <location>
        <begin position="433"/>
        <end position="468"/>
    </location>
</feature>
<dbReference type="GO" id="GO:0019901">
    <property type="term" value="F:protein kinase binding"/>
    <property type="evidence" value="ECO:0007669"/>
    <property type="project" value="InterPro"/>
</dbReference>
<dbReference type="InterPro" id="IPR013922">
    <property type="entry name" value="Cyclin_PHO80-like"/>
</dbReference>
<dbReference type="AlphaFoldDB" id="A0AA38VBN5"/>
<dbReference type="Gene3D" id="1.10.472.10">
    <property type="entry name" value="Cyclin-like"/>
    <property type="match status" value="1"/>
</dbReference>
<accession>A0AA38VBN5</accession>
<reference evidence="2" key="1">
    <citation type="submission" date="2022-07" db="EMBL/GenBank/DDBJ databases">
        <title>Fungi with potential for degradation of polypropylene.</title>
        <authorList>
            <person name="Gostincar C."/>
        </authorList>
    </citation>
    <scope>NUCLEOTIDE SEQUENCE</scope>
    <source>
        <strain evidence="2">EXF-13308</strain>
    </source>
</reference>
<comment type="caution">
    <text evidence="2">The sequence shown here is derived from an EMBL/GenBank/DDBJ whole genome shotgun (WGS) entry which is preliminary data.</text>
</comment>
<dbReference type="PANTHER" id="PTHR15615">
    <property type="match status" value="1"/>
</dbReference>
<dbReference type="PANTHER" id="PTHR15615:SF36">
    <property type="entry name" value="PHO85 CYCLIN-5"/>
    <property type="match status" value="1"/>
</dbReference>
<evidence type="ECO:0000256" key="1">
    <source>
        <dbReference type="SAM" id="MobiDB-lite"/>
    </source>
</evidence>
<dbReference type="EMBL" id="JANBVO010000052">
    <property type="protein sequence ID" value="KAJ9133138.1"/>
    <property type="molecule type" value="Genomic_DNA"/>
</dbReference>